<comment type="caution">
    <text evidence="1">The sequence shown here is derived from an EMBL/GenBank/DDBJ whole genome shotgun (WGS) entry which is preliminary data.</text>
</comment>
<proteinExistence type="predicted"/>
<dbReference type="RefSeq" id="WP_128985947.1">
    <property type="nucleotide sequence ID" value="NZ_PDJZ01000003.1"/>
</dbReference>
<organism evidence="1 2">
    <name type="scientific">Arcobacter cloacae</name>
    <dbReference type="NCBI Taxonomy" id="1054034"/>
    <lineage>
        <taxon>Bacteria</taxon>
        <taxon>Pseudomonadati</taxon>
        <taxon>Campylobacterota</taxon>
        <taxon>Epsilonproteobacteria</taxon>
        <taxon>Campylobacterales</taxon>
        <taxon>Arcobacteraceae</taxon>
        <taxon>Arcobacter</taxon>
    </lineage>
</organism>
<sequence length="88" mass="10033">MNVIVQGQLINIFKTADFTNRETGEVKEGKVKLQLMCQTLLNNNERKNELFDITIPSNKLSEYENKIGEQVDVKCSFFANGNITFFGI</sequence>
<evidence type="ECO:0000313" key="1">
    <source>
        <dbReference type="EMBL" id="RXJ85085.1"/>
    </source>
</evidence>
<dbReference type="OrthoDB" id="5344927at2"/>
<dbReference type="AlphaFoldDB" id="A0A4V1LVS2"/>
<accession>A0A4V1LVS2</accession>
<protein>
    <submittedName>
        <fullName evidence="1">Uncharacterized protein</fullName>
    </submittedName>
</protein>
<gene>
    <name evidence="1" type="ORF">CRU90_03770</name>
</gene>
<name>A0A4V1LVS2_9BACT</name>
<reference evidence="1 2" key="1">
    <citation type="submission" date="2017-10" db="EMBL/GenBank/DDBJ databases">
        <title>Genomics of the genus Arcobacter.</title>
        <authorList>
            <person name="Perez-Cataluna A."/>
            <person name="Figueras M.J."/>
        </authorList>
    </citation>
    <scope>NUCLEOTIDE SEQUENCE [LARGE SCALE GENOMIC DNA]</scope>
    <source>
        <strain evidence="1 2">F26</strain>
    </source>
</reference>
<evidence type="ECO:0000313" key="2">
    <source>
        <dbReference type="Proteomes" id="UP000290870"/>
    </source>
</evidence>
<dbReference type="Proteomes" id="UP000290870">
    <property type="component" value="Unassembled WGS sequence"/>
</dbReference>
<dbReference type="EMBL" id="PDJZ01000003">
    <property type="protein sequence ID" value="RXJ85085.1"/>
    <property type="molecule type" value="Genomic_DNA"/>
</dbReference>